<dbReference type="HOGENOM" id="CLU_118515_0_0_9"/>
<dbReference type="EMBL" id="CP003273">
    <property type="protein sequence ID" value="AGL01585.1"/>
    <property type="molecule type" value="Genomic_DNA"/>
</dbReference>
<comment type="similarity">
    <text evidence="1 3">Belongs to the 5'(3')-deoxyribonucleotidase family.</text>
</comment>
<accession>R4KM39</accession>
<dbReference type="AlphaFoldDB" id="R4KM39"/>
<dbReference type="InterPro" id="IPR052419">
    <property type="entry name" value="5_3-deoxyribonucleotidase-like"/>
</dbReference>
<dbReference type="RefSeq" id="WP_006522014.1">
    <property type="nucleotide sequence ID" value="NC_021184.1"/>
</dbReference>
<evidence type="ECO:0000256" key="1">
    <source>
        <dbReference type="ARBA" id="ARBA00009589"/>
    </source>
</evidence>
<dbReference type="InterPro" id="IPR010708">
    <property type="entry name" value="5'(3')-deoxyribonucleotidase"/>
</dbReference>
<name>R4KM39_9FIRM</name>
<dbReference type="KEGG" id="dgi:Desgi_2152"/>
<dbReference type="GO" id="GO:0009264">
    <property type="term" value="P:deoxyribonucleotide catabolic process"/>
    <property type="evidence" value="ECO:0007669"/>
    <property type="project" value="InterPro"/>
</dbReference>
<dbReference type="Proteomes" id="UP000013520">
    <property type="component" value="Chromosome"/>
</dbReference>
<keyword evidence="2 3" id="KW-0378">Hydrolase</keyword>
<dbReference type="STRING" id="767817.Desgi_2152"/>
<feature type="active site" description="Proton donor" evidence="4">
    <location>
        <position position="8"/>
    </location>
</feature>
<proteinExistence type="inferred from homology"/>
<keyword evidence="6" id="KW-1185">Reference proteome</keyword>
<dbReference type="EC" id="3.1.3.-" evidence="3"/>
<evidence type="ECO:0000313" key="5">
    <source>
        <dbReference type="EMBL" id="AGL01585.1"/>
    </source>
</evidence>
<dbReference type="InterPro" id="IPR023214">
    <property type="entry name" value="HAD_sf"/>
</dbReference>
<dbReference type="InterPro" id="IPR009206">
    <property type="entry name" value="Nucleotidase_putative"/>
</dbReference>
<dbReference type="eggNOG" id="COG5663">
    <property type="taxonomic scope" value="Bacteria"/>
</dbReference>
<dbReference type="Pfam" id="PF06941">
    <property type="entry name" value="NT5C"/>
    <property type="match status" value="1"/>
</dbReference>
<dbReference type="InterPro" id="IPR036412">
    <property type="entry name" value="HAD-like_sf"/>
</dbReference>
<dbReference type="SUPFAM" id="SSF56784">
    <property type="entry name" value="HAD-like"/>
    <property type="match status" value="1"/>
</dbReference>
<gene>
    <name evidence="5" type="ORF">Desgi_2152</name>
</gene>
<dbReference type="PIRSF" id="PIRSF021362">
    <property type="entry name" value="UCP021362_HAD"/>
    <property type="match status" value="1"/>
</dbReference>
<feature type="active site" description="Nucleophile" evidence="4">
    <location>
        <position position="6"/>
    </location>
</feature>
<protein>
    <recommendedName>
        <fullName evidence="3">Nucleotidase</fullName>
        <ecNumber evidence="3">3.1.3.-</ecNumber>
    </recommendedName>
</protein>
<dbReference type="GO" id="GO:0008253">
    <property type="term" value="F:5'-nucleotidase activity"/>
    <property type="evidence" value="ECO:0007669"/>
    <property type="project" value="InterPro"/>
</dbReference>
<evidence type="ECO:0000313" key="6">
    <source>
        <dbReference type="Proteomes" id="UP000013520"/>
    </source>
</evidence>
<evidence type="ECO:0000256" key="3">
    <source>
        <dbReference type="PIRNR" id="PIRNR021362"/>
    </source>
</evidence>
<sequence length="187" mass="21608">MRIGIDIDGVIANTFPLLVRELNNFFNKNLSYDEIIDYDIGKVYNIEREQLVEFAQLKQDLLLDGPAPVPNALECINNLRYKAFVALISARMEKSRQRTENWLQRHGFYWDELILLGNHDKAETCVKLELDFFIEDRLDNALQVGARGIPVLLLDAPYNRAPLPSPARRVHSWSQICKIITSAMHRK</sequence>
<evidence type="ECO:0000256" key="4">
    <source>
        <dbReference type="PIRSR" id="PIRSR610708-1"/>
    </source>
</evidence>
<dbReference type="OrthoDB" id="2471595at2"/>
<dbReference type="PANTHER" id="PTHR35134:SF2">
    <property type="entry name" value="NUCLEOTIDASE YQFW-RELATED"/>
    <property type="match status" value="1"/>
</dbReference>
<reference evidence="5 6" key="1">
    <citation type="submission" date="2012-01" db="EMBL/GenBank/DDBJ databases">
        <title>Complete sequence of Desulfotomaculum gibsoniae DSM 7213.</title>
        <authorList>
            <consortium name="US DOE Joint Genome Institute"/>
            <person name="Lucas S."/>
            <person name="Han J."/>
            <person name="Lapidus A."/>
            <person name="Cheng J.-F."/>
            <person name="Goodwin L."/>
            <person name="Pitluck S."/>
            <person name="Peters L."/>
            <person name="Ovchinnikova G."/>
            <person name="Teshima H."/>
            <person name="Detter J.C."/>
            <person name="Han C."/>
            <person name="Tapia R."/>
            <person name="Land M."/>
            <person name="Hauser L."/>
            <person name="Kyrpides N."/>
            <person name="Ivanova N."/>
            <person name="Pagani I."/>
            <person name="Parshina S."/>
            <person name="Plugge C."/>
            <person name="Muyzer G."/>
            <person name="Kuever J."/>
            <person name="Ivanova A."/>
            <person name="Nazina T."/>
            <person name="Klenk H.-P."/>
            <person name="Brambilla E."/>
            <person name="Spring S."/>
            <person name="Stams A.F."/>
            <person name="Woyke T."/>
        </authorList>
    </citation>
    <scope>NUCLEOTIDE SEQUENCE [LARGE SCALE GENOMIC DNA]</scope>
    <source>
        <strain evidence="5 6">DSM 7213</strain>
    </source>
</reference>
<organism evidence="5 6">
    <name type="scientific">Desulfoscipio gibsoniae DSM 7213</name>
    <dbReference type="NCBI Taxonomy" id="767817"/>
    <lineage>
        <taxon>Bacteria</taxon>
        <taxon>Bacillati</taxon>
        <taxon>Bacillota</taxon>
        <taxon>Clostridia</taxon>
        <taxon>Eubacteriales</taxon>
        <taxon>Desulfallaceae</taxon>
        <taxon>Desulfoscipio</taxon>
    </lineage>
</organism>
<evidence type="ECO:0000256" key="2">
    <source>
        <dbReference type="ARBA" id="ARBA00022801"/>
    </source>
</evidence>
<dbReference type="Gene3D" id="3.40.50.1000">
    <property type="entry name" value="HAD superfamily/HAD-like"/>
    <property type="match status" value="1"/>
</dbReference>
<dbReference type="PANTHER" id="PTHR35134">
    <property type="entry name" value="NUCLEOTIDASE YQFW-RELATED"/>
    <property type="match status" value="1"/>
</dbReference>